<keyword evidence="2" id="KW-1185">Reference proteome</keyword>
<evidence type="ECO:0000313" key="2">
    <source>
        <dbReference type="Proteomes" id="UP001207918"/>
    </source>
</evidence>
<sequence>MRQYPMHSHLFSYTFKLLLVISCISIISACGSSRPYTQQPVKTFDPDNKNIPRPAETEEHFQWETLYLSTFYQLEKTLDLGSIFQAVGHAMGINGMDEADNVNVLDEVPNSSWYTRRHYFKPMSLNELKRGPISGAGPDTTQPITVIRGKSEGVTPGFTVQDARGNTYIIKLDRKESPELMSSSEVIVTNIYHAAGYSVPENSISYFDPDQLVIAEDATVTKGGDEKPMTKADLQEILDKAQIREDGKVRVLASKYVNGRPLGPWNFKGTRKDDPNDRIPHEDRREVRGLRVLGSWVNDTDRRHGNTMAVYVGKGDKGYIEHYLLDMGSTLGTVGVSLRHTKRGQEYRYDPRYMGVLYGTLGLYVKPWARPEAKDRPFYPSVGYFESKLFSPANWVTSYPNPAFEKVTPRDGLWGAKMVMAFSDEEIRALVELGKITNPEAKEYLVQTLIERRDKIGNYWFSKVNPLDKFKAMLAGNNLIVSFADLGVEGGLFEAANTSYRYKLGDPDQWISKELLSRKSSIAIDLASTDLEKLEGEEVIRIQLHTLRNGKPYPDKKTDVYIEMKDDRARVVGIKREG</sequence>
<proteinExistence type="predicted"/>
<reference evidence="1 2" key="1">
    <citation type="submission" date="2021-03" db="EMBL/GenBank/DDBJ databases">
        <title>Aliifodinibius sp. nov., a new bacterium isolated from saline soil.</title>
        <authorList>
            <person name="Galisteo C."/>
            <person name="De La Haba R."/>
            <person name="Sanchez-Porro C."/>
            <person name="Ventosa A."/>
        </authorList>
    </citation>
    <scope>NUCLEOTIDE SEQUENCE [LARGE SCALE GENOMIC DNA]</scope>
    <source>
        <strain evidence="1 2">1BSP15-2V2</strain>
    </source>
</reference>
<gene>
    <name evidence="1" type="ORF">J6I44_17575</name>
</gene>
<organism evidence="1 2">
    <name type="scientific">Fodinibius salsisoli</name>
    <dbReference type="NCBI Taxonomy" id="2820877"/>
    <lineage>
        <taxon>Bacteria</taxon>
        <taxon>Pseudomonadati</taxon>
        <taxon>Balneolota</taxon>
        <taxon>Balneolia</taxon>
        <taxon>Balneolales</taxon>
        <taxon>Balneolaceae</taxon>
        <taxon>Fodinibius</taxon>
    </lineage>
</organism>
<comment type="caution">
    <text evidence="1">The sequence shown here is derived from an EMBL/GenBank/DDBJ whole genome shotgun (WGS) entry which is preliminary data.</text>
</comment>
<dbReference type="PROSITE" id="PS51257">
    <property type="entry name" value="PROKAR_LIPOPROTEIN"/>
    <property type="match status" value="1"/>
</dbReference>
<name>A0ABT3PS52_9BACT</name>
<dbReference type="RefSeq" id="WP_265767479.1">
    <property type="nucleotide sequence ID" value="NZ_JAGGJA010000015.1"/>
</dbReference>
<protein>
    <submittedName>
        <fullName evidence="1">Uncharacterized protein</fullName>
    </submittedName>
</protein>
<dbReference type="EMBL" id="JAGGJA010000015">
    <property type="protein sequence ID" value="MCW9708676.1"/>
    <property type="molecule type" value="Genomic_DNA"/>
</dbReference>
<evidence type="ECO:0000313" key="1">
    <source>
        <dbReference type="EMBL" id="MCW9708676.1"/>
    </source>
</evidence>
<dbReference type="Proteomes" id="UP001207918">
    <property type="component" value="Unassembled WGS sequence"/>
</dbReference>
<accession>A0ABT3PS52</accession>